<protein>
    <submittedName>
        <fullName evidence="2">N-acetyltransferase</fullName>
    </submittedName>
</protein>
<dbReference type="KEGG" id="bgy:BGLY_1205"/>
<dbReference type="Pfam" id="PF13302">
    <property type="entry name" value="Acetyltransf_3"/>
    <property type="match status" value="1"/>
</dbReference>
<feature type="domain" description="N-acetyltransferase" evidence="1">
    <location>
        <begin position="9"/>
        <end position="167"/>
    </location>
</feature>
<dbReference type="PANTHER" id="PTHR43415:SF4">
    <property type="entry name" value="N-ACETYLTRANSFERASE DOMAIN-CONTAINING PROTEIN"/>
    <property type="match status" value="1"/>
</dbReference>
<organism evidence="2 3">
    <name type="scientific">Bacillus glycinifermentans</name>
    <dbReference type="NCBI Taxonomy" id="1664069"/>
    <lineage>
        <taxon>Bacteria</taxon>
        <taxon>Bacillati</taxon>
        <taxon>Bacillota</taxon>
        <taxon>Bacilli</taxon>
        <taxon>Bacillales</taxon>
        <taxon>Bacillaceae</taxon>
        <taxon>Bacillus</taxon>
    </lineage>
</organism>
<gene>
    <name evidence="2" type="ORF">EQZ20_06355</name>
</gene>
<dbReference type="RefSeq" id="WP_046131272.1">
    <property type="nucleotide sequence ID" value="NZ_CP035232.1"/>
</dbReference>
<accession>A0AAJ3YX53</accession>
<dbReference type="Proteomes" id="UP000288675">
    <property type="component" value="Chromosome"/>
</dbReference>
<evidence type="ECO:0000313" key="2">
    <source>
        <dbReference type="EMBL" id="QAT64561.1"/>
    </source>
</evidence>
<dbReference type="Gene3D" id="3.40.630.30">
    <property type="match status" value="1"/>
</dbReference>
<dbReference type="PROSITE" id="PS51186">
    <property type="entry name" value="GNAT"/>
    <property type="match status" value="1"/>
</dbReference>
<proteinExistence type="predicted"/>
<name>A0AAJ3YX53_9BACI</name>
<reference evidence="2 3" key="1">
    <citation type="submission" date="2019-01" db="EMBL/GenBank/DDBJ databases">
        <title>Genome sequence of Bacillus glycinifermentans SRCM103574.</title>
        <authorList>
            <person name="Kong H.-J."/>
            <person name="Jeong S.-Y."/>
            <person name="Jeong D.-Y."/>
        </authorList>
    </citation>
    <scope>NUCLEOTIDE SEQUENCE [LARGE SCALE GENOMIC DNA]</scope>
    <source>
        <strain evidence="2 3">SRCM103574</strain>
    </source>
</reference>
<dbReference type="GO" id="GO:0016747">
    <property type="term" value="F:acyltransferase activity, transferring groups other than amino-acyl groups"/>
    <property type="evidence" value="ECO:0007669"/>
    <property type="project" value="InterPro"/>
</dbReference>
<dbReference type="InterPro" id="IPR016181">
    <property type="entry name" value="Acyl_CoA_acyltransferase"/>
</dbReference>
<dbReference type="EMBL" id="CP035232">
    <property type="protein sequence ID" value="QAT64561.1"/>
    <property type="molecule type" value="Genomic_DNA"/>
</dbReference>
<dbReference type="AlphaFoldDB" id="A0AAJ3YX53"/>
<dbReference type="GeneID" id="82852300"/>
<dbReference type="SUPFAM" id="SSF55729">
    <property type="entry name" value="Acyl-CoA N-acyltransferases (Nat)"/>
    <property type="match status" value="1"/>
</dbReference>
<evidence type="ECO:0000259" key="1">
    <source>
        <dbReference type="PROSITE" id="PS51186"/>
    </source>
</evidence>
<evidence type="ECO:0000313" key="3">
    <source>
        <dbReference type="Proteomes" id="UP000288675"/>
    </source>
</evidence>
<dbReference type="InterPro" id="IPR000182">
    <property type="entry name" value="GNAT_dom"/>
</dbReference>
<dbReference type="PANTHER" id="PTHR43415">
    <property type="entry name" value="SPERMIDINE N(1)-ACETYLTRANSFERASE"/>
    <property type="match status" value="1"/>
</dbReference>
<sequence>MDSICGDKVKLRQITMDDVPELWTMIYGTKKPEWKKWDAPYFPLQPEPYQYFAESFLPLLKEKPPRYAAIEIDGRFKGTVSYYWECRPTRWLECGIVIYDPQFWNGGYGTEAVKLWVGWLFENIDVERIGMTTWSGNGRMMKCAEKAGFTLEGRLRKVRYYDGVYYDSIRYGILREEWEHICGEGCRIL</sequence>